<protein>
    <submittedName>
        <fullName evidence="1">Uncharacterized protein</fullName>
    </submittedName>
</protein>
<dbReference type="AlphaFoldDB" id="A0A9J5Z0F0"/>
<comment type="caution">
    <text evidence="1">The sequence shown here is derived from an EMBL/GenBank/DDBJ whole genome shotgun (WGS) entry which is preliminary data.</text>
</comment>
<sequence length="103" mass="11940">MIHVPSHLIDYEIEMNSRRFKQPKGNGDDTNVHVNQQLSLLLLPSPFSSDRMLTLPSLVHCPLCESVYGYQKFMNHLLSHPINYQMEKNVVEYSNSKDVHTNQ</sequence>
<name>A0A9J5Z0F0_SOLCO</name>
<proteinExistence type="predicted"/>
<evidence type="ECO:0000313" key="1">
    <source>
        <dbReference type="EMBL" id="KAG5604836.1"/>
    </source>
</evidence>
<organism evidence="1 2">
    <name type="scientific">Solanum commersonii</name>
    <name type="common">Commerson's wild potato</name>
    <name type="synonym">Commerson's nightshade</name>
    <dbReference type="NCBI Taxonomy" id="4109"/>
    <lineage>
        <taxon>Eukaryota</taxon>
        <taxon>Viridiplantae</taxon>
        <taxon>Streptophyta</taxon>
        <taxon>Embryophyta</taxon>
        <taxon>Tracheophyta</taxon>
        <taxon>Spermatophyta</taxon>
        <taxon>Magnoliopsida</taxon>
        <taxon>eudicotyledons</taxon>
        <taxon>Gunneridae</taxon>
        <taxon>Pentapetalae</taxon>
        <taxon>asterids</taxon>
        <taxon>lamiids</taxon>
        <taxon>Solanales</taxon>
        <taxon>Solanaceae</taxon>
        <taxon>Solanoideae</taxon>
        <taxon>Solaneae</taxon>
        <taxon>Solanum</taxon>
    </lineage>
</organism>
<dbReference type="Proteomes" id="UP000824120">
    <property type="component" value="Chromosome 5"/>
</dbReference>
<gene>
    <name evidence="1" type="ORF">H5410_026328</name>
</gene>
<dbReference type="EMBL" id="JACXVP010000005">
    <property type="protein sequence ID" value="KAG5604836.1"/>
    <property type="molecule type" value="Genomic_DNA"/>
</dbReference>
<reference evidence="1 2" key="1">
    <citation type="submission" date="2020-09" db="EMBL/GenBank/DDBJ databases">
        <title>De no assembly of potato wild relative species, Solanum commersonii.</title>
        <authorList>
            <person name="Cho K."/>
        </authorList>
    </citation>
    <scope>NUCLEOTIDE SEQUENCE [LARGE SCALE GENOMIC DNA]</scope>
    <source>
        <strain evidence="1">LZ3.2</strain>
        <tissue evidence="1">Leaf</tissue>
    </source>
</reference>
<keyword evidence="2" id="KW-1185">Reference proteome</keyword>
<accession>A0A9J5Z0F0</accession>
<evidence type="ECO:0000313" key="2">
    <source>
        <dbReference type="Proteomes" id="UP000824120"/>
    </source>
</evidence>